<dbReference type="EMBL" id="JARAOO010000001">
    <property type="protein sequence ID" value="KAJ7982574.1"/>
    <property type="molecule type" value="Genomic_DNA"/>
</dbReference>
<dbReference type="AlphaFoldDB" id="A0AAD7QJI5"/>
<keyword evidence="2" id="KW-1185">Reference proteome</keyword>
<accession>A0AAD7QJI5</accession>
<reference evidence="1 2" key="1">
    <citation type="journal article" date="2023" name="Science">
        <title>Elucidation of the pathway for biosynthesis of saponin adjuvants from the soapbark tree.</title>
        <authorList>
            <person name="Reed J."/>
            <person name="Orme A."/>
            <person name="El-Demerdash A."/>
            <person name="Owen C."/>
            <person name="Martin L.B.B."/>
            <person name="Misra R.C."/>
            <person name="Kikuchi S."/>
            <person name="Rejzek M."/>
            <person name="Martin A.C."/>
            <person name="Harkess A."/>
            <person name="Leebens-Mack J."/>
            <person name="Louveau T."/>
            <person name="Stephenson M.J."/>
            <person name="Osbourn A."/>
        </authorList>
    </citation>
    <scope>NUCLEOTIDE SEQUENCE [LARGE SCALE GENOMIC DNA]</scope>
    <source>
        <strain evidence="1">S10</strain>
    </source>
</reference>
<sequence length="87" mass="10005">MSFIIRDGPDRLYNSFATTILHVAATVWISRSEAQSPLALHFQIIFQIPSRRSSPFEEALTNKRVPKNRTLVQPGTFKVAHQTRQFH</sequence>
<organism evidence="1 2">
    <name type="scientific">Quillaja saponaria</name>
    <name type="common">Soap bark tree</name>
    <dbReference type="NCBI Taxonomy" id="32244"/>
    <lineage>
        <taxon>Eukaryota</taxon>
        <taxon>Viridiplantae</taxon>
        <taxon>Streptophyta</taxon>
        <taxon>Embryophyta</taxon>
        <taxon>Tracheophyta</taxon>
        <taxon>Spermatophyta</taxon>
        <taxon>Magnoliopsida</taxon>
        <taxon>eudicotyledons</taxon>
        <taxon>Gunneridae</taxon>
        <taxon>Pentapetalae</taxon>
        <taxon>rosids</taxon>
        <taxon>fabids</taxon>
        <taxon>Fabales</taxon>
        <taxon>Quillajaceae</taxon>
        <taxon>Quillaja</taxon>
    </lineage>
</organism>
<gene>
    <name evidence="1" type="ORF">O6P43_001683</name>
</gene>
<evidence type="ECO:0000313" key="2">
    <source>
        <dbReference type="Proteomes" id="UP001163823"/>
    </source>
</evidence>
<evidence type="ECO:0000313" key="1">
    <source>
        <dbReference type="EMBL" id="KAJ7982574.1"/>
    </source>
</evidence>
<protein>
    <submittedName>
        <fullName evidence="1">Uncharacterized protein</fullName>
    </submittedName>
</protein>
<name>A0AAD7QJI5_QUISA</name>
<proteinExistence type="predicted"/>
<dbReference type="Proteomes" id="UP001163823">
    <property type="component" value="Chromosome 1"/>
</dbReference>
<dbReference type="KEGG" id="qsa:O6P43_001683"/>
<comment type="caution">
    <text evidence="1">The sequence shown here is derived from an EMBL/GenBank/DDBJ whole genome shotgun (WGS) entry which is preliminary data.</text>
</comment>